<feature type="non-terminal residue" evidence="1">
    <location>
        <position position="55"/>
    </location>
</feature>
<protein>
    <submittedName>
        <fullName evidence="1">Uncharacterized protein</fullName>
    </submittedName>
</protein>
<gene>
    <name evidence="1" type="ORF">METZ01_LOCUS14842</name>
</gene>
<reference evidence="1" key="1">
    <citation type="submission" date="2018-05" db="EMBL/GenBank/DDBJ databases">
        <authorList>
            <person name="Lanie J.A."/>
            <person name="Ng W.-L."/>
            <person name="Kazmierczak K.M."/>
            <person name="Andrzejewski T.M."/>
            <person name="Davidsen T.M."/>
            <person name="Wayne K.J."/>
            <person name="Tettelin H."/>
            <person name="Glass J.I."/>
            <person name="Rusch D."/>
            <person name="Podicherti R."/>
            <person name="Tsui H.-C.T."/>
            <person name="Winkler M.E."/>
        </authorList>
    </citation>
    <scope>NUCLEOTIDE SEQUENCE</scope>
</reference>
<dbReference type="EMBL" id="UINC01000840">
    <property type="protein sequence ID" value="SUZ61988.1"/>
    <property type="molecule type" value="Genomic_DNA"/>
</dbReference>
<dbReference type="AlphaFoldDB" id="A0A381P6Z7"/>
<accession>A0A381P6Z7</accession>
<organism evidence="1">
    <name type="scientific">marine metagenome</name>
    <dbReference type="NCBI Taxonomy" id="408172"/>
    <lineage>
        <taxon>unclassified sequences</taxon>
        <taxon>metagenomes</taxon>
        <taxon>ecological metagenomes</taxon>
    </lineage>
</organism>
<evidence type="ECO:0000313" key="1">
    <source>
        <dbReference type="EMBL" id="SUZ61988.1"/>
    </source>
</evidence>
<sequence length="55" mass="5868">MGKKFKWVLGLTGLIVLIVIFRSVSSGGGEEVVVKEEFPLVEISSQAQGSLDSDS</sequence>
<proteinExistence type="predicted"/>
<name>A0A381P6Z7_9ZZZZ</name>